<evidence type="ECO:0000313" key="1">
    <source>
        <dbReference type="EMBL" id="MPC58437.1"/>
    </source>
</evidence>
<dbReference type="EMBL" id="VSRR010015680">
    <property type="protein sequence ID" value="MPC58437.1"/>
    <property type="molecule type" value="Genomic_DNA"/>
</dbReference>
<keyword evidence="2" id="KW-1185">Reference proteome</keyword>
<protein>
    <submittedName>
        <fullName evidence="1">Uncharacterized protein</fullName>
    </submittedName>
</protein>
<dbReference type="AlphaFoldDB" id="A0A5B7GMG9"/>
<proteinExistence type="predicted"/>
<sequence length="51" mass="6051">MSSSGWTLAHWSFKSKYSSDIEVKQVGIEKIVKTNHLFILKCLIWWCFQFV</sequence>
<dbReference type="Proteomes" id="UP000324222">
    <property type="component" value="Unassembled WGS sequence"/>
</dbReference>
<evidence type="ECO:0000313" key="2">
    <source>
        <dbReference type="Proteomes" id="UP000324222"/>
    </source>
</evidence>
<comment type="caution">
    <text evidence="1">The sequence shown here is derived from an EMBL/GenBank/DDBJ whole genome shotgun (WGS) entry which is preliminary data.</text>
</comment>
<reference evidence="1 2" key="1">
    <citation type="submission" date="2019-05" db="EMBL/GenBank/DDBJ databases">
        <title>Another draft genome of Portunus trituberculatus and its Hox gene families provides insights of decapod evolution.</title>
        <authorList>
            <person name="Jeong J.-H."/>
            <person name="Song I."/>
            <person name="Kim S."/>
            <person name="Choi T."/>
            <person name="Kim D."/>
            <person name="Ryu S."/>
            <person name="Kim W."/>
        </authorList>
    </citation>
    <scope>NUCLEOTIDE SEQUENCE [LARGE SCALE GENOMIC DNA]</scope>
    <source>
        <tissue evidence="1">Muscle</tissue>
    </source>
</reference>
<accession>A0A5B7GMG9</accession>
<organism evidence="1 2">
    <name type="scientific">Portunus trituberculatus</name>
    <name type="common">Swimming crab</name>
    <name type="synonym">Neptunus trituberculatus</name>
    <dbReference type="NCBI Taxonomy" id="210409"/>
    <lineage>
        <taxon>Eukaryota</taxon>
        <taxon>Metazoa</taxon>
        <taxon>Ecdysozoa</taxon>
        <taxon>Arthropoda</taxon>
        <taxon>Crustacea</taxon>
        <taxon>Multicrustacea</taxon>
        <taxon>Malacostraca</taxon>
        <taxon>Eumalacostraca</taxon>
        <taxon>Eucarida</taxon>
        <taxon>Decapoda</taxon>
        <taxon>Pleocyemata</taxon>
        <taxon>Brachyura</taxon>
        <taxon>Eubrachyura</taxon>
        <taxon>Portunoidea</taxon>
        <taxon>Portunidae</taxon>
        <taxon>Portuninae</taxon>
        <taxon>Portunus</taxon>
    </lineage>
</organism>
<name>A0A5B7GMG9_PORTR</name>
<gene>
    <name evidence="1" type="ORF">E2C01_052442</name>
</gene>